<organism evidence="1 2">
    <name type="scientific">Staphylococcus argensis</name>
    <dbReference type="NCBI Taxonomy" id="1607738"/>
    <lineage>
        <taxon>Bacteria</taxon>
        <taxon>Bacillati</taxon>
        <taxon>Bacillota</taxon>
        <taxon>Bacilli</taxon>
        <taxon>Bacillales</taxon>
        <taxon>Staphylococcaceae</taxon>
        <taxon>Staphylococcus</taxon>
    </lineage>
</organism>
<proteinExistence type="predicted"/>
<gene>
    <name evidence="1" type="ORF">CD039_09905</name>
</gene>
<reference evidence="1 2" key="1">
    <citation type="submission" date="2017-08" db="EMBL/GenBank/DDBJ databases">
        <title>Draft genome sequences of 64 type strains of genus Staph aureus.</title>
        <authorList>
            <person name="Cole K."/>
            <person name="Golubchik T."/>
            <person name="Russell J."/>
            <person name="Foster D."/>
            <person name="Llewelyn M."/>
            <person name="Wilson D."/>
            <person name="Crook D."/>
            <person name="Paul J."/>
        </authorList>
    </citation>
    <scope>NUCLEOTIDE SEQUENCE [LARGE SCALE GENOMIC DNA]</scope>
    <source>
        <strain evidence="1 2">DSM 29875</strain>
    </source>
</reference>
<dbReference type="RefSeq" id="WP_103372174.1">
    <property type="nucleotide sequence ID" value="NZ_CBCRVO010000002.1"/>
</dbReference>
<evidence type="ECO:0000313" key="2">
    <source>
        <dbReference type="Proteomes" id="UP000242712"/>
    </source>
</evidence>
<dbReference type="EMBL" id="PPPX01000016">
    <property type="protein sequence ID" value="POA08388.1"/>
    <property type="molecule type" value="Genomic_DNA"/>
</dbReference>
<dbReference type="GeneID" id="98298657"/>
<dbReference type="Proteomes" id="UP000242712">
    <property type="component" value="Unassembled WGS sequence"/>
</dbReference>
<accession>A0A2K4FAJ9</accession>
<protein>
    <submittedName>
        <fullName evidence="1">Uncharacterized protein</fullName>
    </submittedName>
</protein>
<keyword evidence="2" id="KW-1185">Reference proteome</keyword>
<name>A0A2K4FAJ9_9STAP</name>
<comment type="caution">
    <text evidence="1">The sequence shown here is derived from an EMBL/GenBank/DDBJ whole genome shotgun (WGS) entry which is preliminary data.</text>
</comment>
<dbReference type="AlphaFoldDB" id="A0A2K4FAJ9"/>
<evidence type="ECO:0000313" key="1">
    <source>
        <dbReference type="EMBL" id="POA08388.1"/>
    </source>
</evidence>
<sequence>MKYNSKKSVIKDQSYEQYWKLTLGTSAFFDVQFIRTLKIIIDHIEKYRLMDKKVDELVKNPDAKRKNVKEEIVHYKELVDKIKYVYPNDDNTGATTRKQINQYIKLGFIKPYLNGYCKNALEYIKPNKDKEELSRLFSDIVYQYSSFNSSVTNDDTECNQIKFIVKTLLNKKEKVLTIDQLIGIMQIDINNKEYAKEKDILTNTNWATSIEFVKRKYNQAAYLRSVLRNLSLFKAIGSNADYKISLVEDAKEYLPESGDTKRDSYRFGLMRKAVLKESEQIYGKRVCWLSKQESRGLVVSHIYASHKALSNWDIDEAYDPKNALLLKPGDIDDYFDKYKYTIDQRGNMVFSNELRNDFVNTCKENNYSIDNAILDDKRKGYLKIHNKEFDIKFNV</sequence>
<dbReference type="OrthoDB" id="5678128at2"/>